<reference evidence="2" key="1">
    <citation type="submission" date="2020-11" db="EMBL/GenBank/DDBJ databases">
        <title>Bacterial whole genome sequence for Panacibacter sp. DH6.</title>
        <authorList>
            <person name="Le V."/>
            <person name="Ko S."/>
            <person name="Ahn C.-Y."/>
            <person name="Oh H.-M."/>
        </authorList>
    </citation>
    <scope>NUCLEOTIDE SEQUENCE</scope>
    <source>
        <strain evidence="2">DH6</strain>
    </source>
</reference>
<dbReference type="InterPro" id="IPR054545">
    <property type="entry name" value="ApeI-like"/>
</dbReference>
<dbReference type="SUPFAM" id="SSF54637">
    <property type="entry name" value="Thioesterase/thiol ester dehydrase-isomerase"/>
    <property type="match status" value="1"/>
</dbReference>
<keyword evidence="3" id="KW-1185">Reference proteome</keyword>
<gene>
    <name evidence="2" type="ORF">I5907_19815</name>
</gene>
<proteinExistence type="predicted"/>
<dbReference type="Gene3D" id="3.10.129.10">
    <property type="entry name" value="Hotdog Thioesterase"/>
    <property type="match status" value="1"/>
</dbReference>
<dbReference type="AlphaFoldDB" id="A0A931GZZ4"/>
<evidence type="ECO:0000313" key="3">
    <source>
        <dbReference type="Proteomes" id="UP000628448"/>
    </source>
</evidence>
<dbReference type="InterPro" id="IPR029069">
    <property type="entry name" value="HotDog_dom_sf"/>
</dbReference>
<accession>A0A931GZZ4</accession>
<dbReference type="Pfam" id="PF22818">
    <property type="entry name" value="ApeI-like"/>
    <property type="match status" value="1"/>
</dbReference>
<dbReference type="GO" id="GO:0016829">
    <property type="term" value="F:lyase activity"/>
    <property type="evidence" value="ECO:0007669"/>
    <property type="project" value="UniProtKB-KW"/>
</dbReference>
<evidence type="ECO:0000313" key="2">
    <source>
        <dbReference type="EMBL" id="MBG9378494.1"/>
    </source>
</evidence>
<sequence length="159" mass="17167">MASLRSSGLPGKFAAVEACDATSDATTTNAGLINVFTMLIEKNFYTIEAFSNESETVKATVAINKLHEVFNGHFPGTPVVPGVCMTQMVKELTEKAVDKKLLLAKADQLKFLSVINPAENNIATIEVKYKVAENMVDVNATITNTAATCFKMKAQFTVL</sequence>
<organism evidence="2 3">
    <name type="scientific">Panacibacter microcysteis</name>
    <dbReference type="NCBI Taxonomy" id="2793269"/>
    <lineage>
        <taxon>Bacteria</taxon>
        <taxon>Pseudomonadati</taxon>
        <taxon>Bacteroidota</taxon>
        <taxon>Chitinophagia</taxon>
        <taxon>Chitinophagales</taxon>
        <taxon>Chitinophagaceae</taxon>
        <taxon>Panacibacter</taxon>
    </lineage>
</organism>
<protein>
    <submittedName>
        <fullName evidence="2">3-hydroxyacyl-ACP dehydratase</fullName>
    </submittedName>
</protein>
<name>A0A931GZZ4_9BACT</name>
<dbReference type="EMBL" id="JADWYR010000003">
    <property type="protein sequence ID" value="MBG9378494.1"/>
    <property type="molecule type" value="Genomic_DNA"/>
</dbReference>
<comment type="caution">
    <text evidence="2">The sequence shown here is derived from an EMBL/GenBank/DDBJ whole genome shotgun (WGS) entry which is preliminary data.</text>
</comment>
<evidence type="ECO:0000259" key="1">
    <source>
        <dbReference type="Pfam" id="PF22818"/>
    </source>
</evidence>
<dbReference type="Proteomes" id="UP000628448">
    <property type="component" value="Unassembled WGS sequence"/>
</dbReference>
<dbReference type="RefSeq" id="WP_196992595.1">
    <property type="nucleotide sequence ID" value="NZ_JADWYR010000003.1"/>
</dbReference>
<feature type="domain" description="ApeI dehydratase-like" evidence="1">
    <location>
        <begin position="52"/>
        <end position="136"/>
    </location>
</feature>